<protein>
    <recommendedName>
        <fullName evidence="3">FAD:protein FMN transferase</fullName>
        <ecNumber evidence="2">2.7.1.180</ecNumber>
    </recommendedName>
    <alternativeName>
        <fullName evidence="9">Flavin transferase</fullName>
    </alternativeName>
</protein>
<dbReference type="GO" id="GO:0046872">
    <property type="term" value="F:metal ion binding"/>
    <property type="evidence" value="ECO:0007669"/>
    <property type="project" value="UniProtKB-KW"/>
</dbReference>
<sequence length="278" mass="29186">MTPARFEHEAMATTFGLFIAGQDTAYARQAATAAFRELDRLESELSRYVESSDIARANRLDCGESIVLGEDALHCLLVAAEVSAATRRTFDPAYASVAAEGAAPDAPLYSLDPGQHTLTSHAARLHLDLGAVGKGYALDRLAATLREWDITAALLQSGGSTALALDAPAGEPGWHLGLGEGDTYRTVPLIHAALSGSGIAVKGSHLVDPRSGRPAERTRRTWALAPNAAVSDALSTAFFIMAPDAIREFCAAHPEIGAAYVHDDGSLLAFGTLQIPPA</sequence>
<dbReference type="RefSeq" id="WP_129047384.1">
    <property type="nucleotide sequence ID" value="NZ_SDHX01000001.1"/>
</dbReference>
<dbReference type="InterPro" id="IPR003374">
    <property type="entry name" value="ApbE-like_sf"/>
</dbReference>
<dbReference type="Gene3D" id="3.10.520.10">
    <property type="entry name" value="ApbE-like domains"/>
    <property type="match status" value="1"/>
</dbReference>
<evidence type="ECO:0000256" key="4">
    <source>
        <dbReference type="ARBA" id="ARBA00022630"/>
    </source>
</evidence>
<keyword evidence="7" id="KW-0274">FAD</keyword>
<comment type="caution">
    <text evidence="11">The sequence shown here is derived from an EMBL/GenBank/DDBJ whole genome shotgun (WGS) entry which is preliminary data.</text>
</comment>
<evidence type="ECO:0000256" key="1">
    <source>
        <dbReference type="ARBA" id="ARBA00001946"/>
    </source>
</evidence>
<evidence type="ECO:0000256" key="3">
    <source>
        <dbReference type="ARBA" id="ARBA00016337"/>
    </source>
</evidence>
<evidence type="ECO:0000256" key="6">
    <source>
        <dbReference type="ARBA" id="ARBA00022723"/>
    </source>
</evidence>
<dbReference type="OrthoDB" id="9812112at2"/>
<evidence type="ECO:0000256" key="8">
    <source>
        <dbReference type="ARBA" id="ARBA00022842"/>
    </source>
</evidence>
<dbReference type="AlphaFoldDB" id="A0A4Q1CAA0"/>
<dbReference type="Proteomes" id="UP000290218">
    <property type="component" value="Unassembled WGS sequence"/>
</dbReference>
<accession>A0A4Q1CAA0</accession>
<keyword evidence="5 11" id="KW-0808">Transferase</keyword>
<evidence type="ECO:0000256" key="10">
    <source>
        <dbReference type="ARBA" id="ARBA00048540"/>
    </source>
</evidence>
<keyword evidence="12" id="KW-1185">Reference proteome</keyword>
<gene>
    <name evidence="11" type="ORF">ESB00_09100</name>
</gene>
<organism evidence="11 12">
    <name type="scientific">Oleiharenicola lentus</name>
    <dbReference type="NCBI Taxonomy" id="2508720"/>
    <lineage>
        <taxon>Bacteria</taxon>
        <taxon>Pseudomonadati</taxon>
        <taxon>Verrucomicrobiota</taxon>
        <taxon>Opitutia</taxon>
        <taxon>Opitutales</taxon>
        <taxon>Opitutaceae</taxon>
        <taxon>Oleiharenicola</taxon>
    </lineage>
</organism>
<keyword evidence="6" id="KW-0479">Metal-binding</keyword>
<dbReference type="PANTHER" id="PTHR30040">
    <property type="entry name" value="THIAMINE BIOSYNTHESIS LIPOPROTEIN APBE"/>
    <property type="match status" value="1"/>
</dbReference>
<dbReference type="EC" id="2.7.1.180" evidence="2"/>
<dbReference type="InterPro" id="IPR024932">
    <property type="entry name" value="ApbE"/>
</dbReference>
<dbReference type="PANTHER" id="PTHR30040:SF2">
    <property type="entry name" value="FAD:PROTEIN FMN TRANSFERASE"/>
    <property type="match status" value="1"/>
</dbReference>
<proteinExistence type="predicted"/>
<evidence type="ECO:0000256" key="9">
    <source>
        <dbReference type="ARBA" id="ARBA00031306"/>
    </source>
</evidence>
<evidence type="ECO:0000313" key="12">
    <source>
        <dbReference type="Proteomes" id="UP000290218"/>
    </source>
</evidence>
<dbReference type="Pfam" id="PF02424">
    <property type="entry name" value="ApbE"/>
    <property type="match status" value="1"/>
</dbReference>
<dbReference type="GO" id="GO:0016740">
    <property type="term" value="F:transferase activity"/>
    <property type="evidence" value="ECO:0007669"/>
    <property type="project" value="UniProtKB-KW"/>
</dbReference>
<name>A0A4Q1CAA0_9BACT</name>
<comment type="catalytic activity">
    <reaction evidence="10">
        <text>L-threonyl-[protein] + FAD = FMN-L-threonyl-[protein] + AMP + H(+)</text>
        <dbReference type="Rhea" id="RHEA:36847"/>
        <dbReference type="Rhea" id="RHEA-COMP:11060"/>
        <dbReference type="Rhea" id="RHEA-COMP:11061"/>
        <dbReference type="ChEBI" id="CHEBI:15378"/>
        <dbReference type="ChEBI" id="CHEBI:30013"/>
        <dbReference type="ChEBI" id="CHEBI:57692"/>
        <dbReference type="ChEBI" id="CHEBI:74257"/>
        <dbReference type="ChEBI" id="CHEBI:456215"/>
        <dbReference type="EC" id="2.7.1.180"/>
    </reaction>
</comment>
<keyword evidence="8" id="KW-0460">Magnesium</keyword>
<comment type="cofactor">
    <cofactor evidence="1">
        <name>Mg(2+)</name>
        <dbReference type="ChEBI" id="CHEBI:18420"/>
    </cofactor>
</comment>
<dbReference type="EMBL" id="SDHX01000001">
    <property type="protein sequence ID" value="RXK56017.1"/>
    <property type="molecule type" value="Genomic_DNA"/>
</dbReference>
<dbReference type="SUPFAM" id="SSF143631">
    <property type="entry name" value="ApbE-like"/>
    <property type="match status" value="1"/>
</dbReference>
<keyword evidence="4" id="KW-0285">Flavoprotein</keyword>
<reference evidence="11 12" key="1">
    <citation type="submission" date="2019-01" db="EMBL/GenBank/DDBJ databases">
        <title>Lacunisphaera sp. strain TWA-58.</title>
        <authorList>
            <person name="Chen W.-M."/>
        </authorList>
    </citation>
    <scope>NUCLEOTIDE SEQUENCE [LARGE SCALE GENOMIC DNA]</scope>
    <source>
        <strain evidence="11 12">TWA-58</strain>
    </source>
</reference>
<evidence type="ECO:0000256" key="2">
    <source>
        <dbReference type="ARBA" id="ARBA00011955"/>
    </source>
</evidence>
<evidence type="ECO:0000256" key="7">
    <source>
        <dbReference type="ARBA" id="ARBA00022827"/>
    </source>
</evidence>
<evidence type="ECO:0000256" key="5">
    <source>
        <dbReference type="ARBA" id="ARBA00022679"/>
    </source>
</evidence>
<evidence type="ECO:0000313" key="11">
    <source>
        <dbReference type="EMBL" id="RXK56017.1"/>
    </source>
</evidence>